<keyword evidence="4 5" id="KW-0539">Nucleus</keyword>
<protein>
    <submittedName>
        <fullName evidence="7">Fertilization Minus Regulator mating type protein MAT1-1-1</fullName>
    </submittedName>
</protein>
<evidence type="ECO:0000313" key="8">
    <source>
        <dbReference type="Proteomes" id="UP001323405"/>
    </source>
</evidence>
<dbReference type="Pfam" id="PF04769">
    <property type="entry name" value="MATalpha_HMGbox"/>
    <property type="match status" value="1"/>
</dbReference>
<evidence type="ECO:0000313" key="7">
    <source>
        <dbReference type="EMBL" id="KAK4660618.1"/>
    </source>
</evidence>
<keyword evidence="2 5" id="KW-0238">DNA-binding</keyword>
<dbReference type="Proteomes" id="UP001323405">
    <property type="component" value="Unassembled WGS sequence"/>
</dbReference>
<organism evidence="7 8">
    <name type="scientific">Podospora pseudocomata</name>
    <dbReference type="NCBI Taxonomy" id="2093779"/>
    <lineage>
        <taxon>Eukaryota</taxon>
        <taxon>Fungi</taxon>
        <taxon>Dikarya</taxon>
        <taxon>Ascomycota</taxon>
        <taxon>Pezizomycotina</taxon>
        <taxon>Sordariomycetes</taxon>
        <taxon>Sordariomycetidae</taxon>
        <taxon>Sordariales</taxon>
        <taxon>Podosporaceae</taxon>
        <taxon>Podospora</taxon>
    </lineage>
</organism>
<keyword evidence="3 5" id="KW-0804">Transcription</keyword>
<evidence type="ECO:0000256" key="3">
    <source>
        <dbReference type="ARBA" id="ARBA00023163"/>
    </source>
</evidence>
<dbReference type="InterPro" id="IPR006856">
    <property type="entry name" value="MATalpha_HMGbox"/>
</dbReference>
<name>A0ABR0GXT9_9PEZI</name>
<gene>
    <name evidence="7" type="primary">FMR1</name>
    <name evidence="7" type="ORF">QC762_120593</name>
</gene>
<evidence type="ECO:0000256" key="2">
    <source>
        <dbReference type="ARBA" id="ARBA00023125"/>
    </source>
</evidence>
<comment type="caution">
    <text evidence="7">The sequence shown here is derived from an EMBL/GenBank/DDBJ whole genome shotgun (WGS) entry which is preliminary data.</text>
</comment>
<comment type="subcellular location">
    <subcellularLocation>
        <location evidence="5">Nucleus</location>
    </subcellularLocation>
</comment>
<keyword evidence="1 5" id="KW-0805">Transcription regulation</keyword>
<proteinExistence type="inferred from homology"/>
<dbReference type="GeneID" id="87906405"/>
<dbReference type="PROSITE" id="PS51325">
    <property type="entry name" value="ALPHA_BOX"/>
    <property type="match status" value="1"/>
</dbReference>
<evidence type="ECO:0000259" key="6">
    <source>
        <dbReference type="PROSITE" id="PS51325"/>
    </source>
</evidence>
<comment type="similarity">
    <text evidence="5">Belongs to the MATALPHA1 family.</text>
</comment>
<dbReference type="RefSeq" id="XP_062749588.1">
    <property type="nucleotide sequence ID" value="XM_062886498.1"/>
</dbReference>
<keyword evidence="8" id="KW-1185">Reference proteome</keyword>
<sequence>MAGINSILQTFEGLGEGDRAETIKVLSDMMREGTPRQPAKKKVNGFMGYRSYYSSMFSQLPQKERSPILTTLWQQDPFHKEWDFMCAVYSAIRDQLAEQNVTLQTWIQFAVTPLGIAPRTGYMEALGWVLTRLDDGTHTLQRMDVPDIRHHLQPMNGLGLFLSCLNGGLPISDPQNIISQLSDPAFDVICINTQVPKIPGTFDTMSSFRQLAKQNPALAMSSLFQLPDTDQLIAQGVGMYEFHSVVSQPVQNHGMPPTTVPPMESHSHEDNMDFAKINEAELDAILTMYDTNTNGYIDPNKPQGF</sequence>
<reference evidence="7 8" key="1">
    <citation type="journal article" date="2023" name="bioRxiv">
        <title>High-quality genome assemblies of four members of thePodospora anserinaspecies complex.</title>
        <authorList>
            <person name="Ament-Velasquez S.L."/>
            <person name="Vogan A.A."/>
            <person name="Wallerman O."/>
            <person name="Hartmann F."/>
            <person name="Gautier V."/>
            <person name="Silar P."/>
            <person name="Giraud T."/>
            <person name="Johannesson H."/>
        </authorList>
    </citation>
    <scope>NUCLEOTIDE SEQUENCE [LARGE SCALE GENOMIC DNA]</scope>
    <source>
        <strain evidence="7 8">CBS 415.72m</strain>
    </source>
</reference>
<accession>A0ABR0GXT9</accession>
<feature type="domain" description="Alpha box" evidence="6">
    <location>
        <begin position="38"/>
        <end position="93"/>
    </location>
</feature>
<evidence type="ECO:0000256" key="1">
    <source>
        <dbReference type="ARBA" id="ARBA00023015"/>
    </source>
</evidence>
<evidence type="ECO:0000256" key="4">
    <source>
        <dbReference type="ARBA" id="ARBA00023242"/>
    </source>
</evidence>
<dbReference type="EMBL" id="JAFFHA010000001">
    <property type="protein sequence ID" value="KAK4660618.1"/>
    <property type="molecule type" value="Genomic_DNA"/>
</dbReference>
<evidence type="ECO:0000256" key="5">
    <source>
        <dbReference type="RuleBase" id="RU003516"/>
    </source>
</evidence>